<evidence type="ECO:0000313" key="2">
    <source>
        <dbReference type="EMBL" id="QIB68064.1"/>
    </source>
</evidence>
<dbReference type="InterPro" id="IPR012854">
    <property type="entry name" value="Cu_amine_oxidase-like_N"/>
</dbReference>
<dbReference type="AlphaFoldDB" id="A0A858BTG7"/>
<protein>
    <recommendedName>
        <fullName evidence="1">Copper amine oxidase-like N-terminal domain-containing protein</fullName>
    </recommendedName>
</protein>
<feature type="domain" description="Copper amine oxidase-like N-terminal" evidence="1">
    <location>
        <begin position="2"/>
        <end position="41"/>
    </location>
</feature>
<dbReference type="InterPro" id="IPR036582">
    <property type="entry name" value="Mao_N_sf"/>
</dbReference>
<sequence>MNPVIENNRTMIPVRFISEALLYTVEWDDVNKEVKILTQNSNALL</sequence>
<evidence type="ECO:0000259" key="1">
    <source>
        <dbReference type="Pfam" id="PF07833"/>
    </source>
</evidence>
<dbReference type="Gene3D" id="3.30.457.10">
    <property type="entry name" value="Copper amine oxidase-like, N-terminal domain"/>
    <property type="match status" value="1"/>
</dbReference>
<evidence type="ECO:0000313" key="3">
    <source>
        <dbReference type="Proteomes" id="UP000466848"/>
    </source>
</evidence>
<reference evidence="2 3" key="1">
    <citation type="submission" date="2020-02" db="EMBL/GenBank/DDBJ databases">
        <authorList>
            <person name="Kim Y.B."/>
            <person name="Roh S.W."/>
        </authorList>
    </citation>
    <scope>NUCLEOTIDE SEQUENCE [LARGE SCALE GENOMIC DNA]</scope>
    <source>
        <strain evidence="2 3">DSM 103574</strain>
    </source>
</reference>
<dbReference type="Pfam" id="PF07833">
    <property type="entry name" value="Cu_amine_oxidN1"/>
    <property type="match status" value="1"/>
</dbReference>
<accession>A0A858BTG7</accession>
<dbReference type="Proteomes" id="UP000466848">
    <property type="component" value="Chromosome"/>
</dbReference>
<dbReference type="SUPFAM" id="SSF55383">
    <property type="entry name" value="Copper amine oxidase, domain N"/>
    <property type="match status" value="1"/>
</dbReference>
<proteinExistence type="predicted"/>
<dbReference type="EMBL" id="CP048649">
    <property type="protein sequence ID" value="QIB68064.1"/>
    <property type="molecule type" value="Genomic_DNA"/>
</dbReference>
<gene>
    <name evidence="2" type="ORF">Ami103574_01505</name>
</gene>
<organism evidence="2 3">
    <name type="scientific">Aminipila butyrica</name>
    <dbReference type="NCBI Taxonomy" id="433296"/>
    <lineage>
        <taxon>Bacteria</taxon>
        <taxon>Bacillati</taxon>
        <taxon>Bacillota</taxon>
        <taxon>Clostridia</taxon>
        <taxon>Peptostreptococcales</taxon>
        <taxon>Anaerovoracaceae</taxon>
        <taxon>Aminipila</taxon>
    </lineage>
</organism>
<dbReference type="RefSeq" id="WP_163064984.1">
    <property type="nucleotide sequence ID" value="NZ_CP048649.1"/>
</dbReference>
<keyword evidence="3" id="KW-1185">Reference proteome</keyword>
<dbReference type="KEGG" id="abut:Ami103574_01505"/>
<name>A0A858BTG7_9FIRM</name>